<evidence type="ECO:0000256" key="1">
    <source>
        <dbReference type="ARBA" id="ARBA00003543"/>
    </source>
</evidence>
<proteinExistence type="inferred from homology"/>
<sequence>MSFQCTIVTPEQQLLDQTVTQAILPAHDGQIGILTSRAPLLVKLGLGKLQIDLAGGKRQTYLVDGGIAQMKDNKLTVLTSAAWAPQDIDAAAARAEYDEALNAKPSDQRGVQDRQRKLNRAKMKQEMAGAK</sequence>
<accession>A0A7M2WY27</accession>
<dbReference type="PANTHER" id="PTHR13822">
    <property type="entry name" value="ATP SYNTHASE DELTA/EPSILON CHAIN"/>
    <property type="match status" value="1"/>
</dbReference>
<dbReference type="GO" id="GO:0005886">
    <property type="term" value="C:plasma membrane"/>
    <property type="evidence" value="ECO:0007669"/>
    <property type="project" value="UniProtKB-SubCell"/>
</dbReference>
<dbReference type="AlphaFoldDB" id="A0A7M2WY27"/>
<evidence type="ECO:0000256" key="9">
    <source>
        <dbReference type="HAMAP-Rule" id="MF_00530"/>
    </source>
</evidence>
<evidence type="ECO:0000313" key="13">
    <source>
        <dbReference type="EMBL" id="QOV90376.1"/>
    </source>
</evidence>
<evidence type="ECO:0000256" key="7">
    <source>
        <dbReference type="ARBA" id="ARBA00023196"/>
    </source>
</evidence>
<dbReference type="CDD" id="cd12152">
    <property type="entry name" value="F1-ATPase_delta"/>
    <property type="match status" value="1"/>
</dbReference>
<evidence type="ECO:0000256" key="8">
    <source>
        <dbReference type="ARBA" id="ARBA00023310"/>
    </source>
</evidence>
<dbReference type="SUPFAM" id="SSF51344">
    <property type="entry name" value="Epsilon subunit of F1F0-ATP synthase N-terminal domain"/>
    <property type="match status" value="1"/>
</dbReference>
<dbReference type="GO" id="GO:0045259">
    <property type="term" value="C:proton-transporting ATP synthase complex"/>
    <property type="evidence" value="ECO:0007669"/>
    <property type="project" value="UniProtKB-KW"/>
</dbReference>
<dbReference type="EMBL" id="CP063458">
    <property type="protein sequence ID" value="QOV90376.1"/>
    <property type="molecule type" value="Genomic_DNA"/>
</dbReference>
<dbReference type="GO" id="GO:0046933">
    <property type="term" value="F:proton-transporting ATP synthase activity, rotational mechanism"/>
    <property type="evidence" value="ECO:0007669"/>
    <property type="project" value="UniProtKB-UniRule"/>
</dbReference>
<dbReference type="HAMAP" id="MF_00530">
    <property type="entry name" value="ATP_synth_epsil_bac"/>
    <property type="match status" value="1"/>
</dbReference>
<evidence type="ECO:0000259" key="12">
    <source>
        <dbReference type="Pfam" id="PF02823"/>
    </source>
</evidence>
<keyword evidence="8 9" id="KW-0066">ATP synthesis</keyword>
<keyword evidence="9" id="KW-1003">Cell membrane</keyword>
<keyword evidence="5 9" id="KW-0406">Ion transport</keyword>
<protein>
    <recommendedName>
        <fullName evidence="9">ATP synthase epsilon chain</fullName>
    </recommendedName>
    <alternativeName>
        <fullName evidence="9">ATP synthase F1 sector epsilon subunit</fullName>
    </alternativeName>
    <alternativeName>
        <fullName evidence="9">F-ATPase epsilon subunit</fullName>
    </alternativeName>
</protein>
<feature type="region of interest" description="Disordered" evidence="11">
    <location>
        <begin position="100"/>
        <end position="131"/>
    </location>
</feature>
<dbReference type="RefSeq" id="WP_206293457.1">
    <property type="nucleotide sequence ID" value="NZ_CP063458.1"/>
</dbReference>
<evidence type="ECO:0000256" key="3">
    <source>
        <dbReference type="ARBA" id="ARBA00005712"/>
    </source>
</evidence>
<dbReference type="PANTHER" id="PTHR13822:SF10">
    <property type="entry name" value="ATP SYNTHASE EPSILON CHAIN, CHLOROPLASTIC"/>
    <property type="match status" value="1"/>
</dbReference>
<comment type="similarity">
    <text evidence="3 9 10">Belongs to the ATPase epsilon chain family.</text>
</comment>
<comment type="function">
    <text evidence="1 9">Produces ATP from ADP in the presence of a proton gradient across the membrane.</text>
</comment>
<dbReference type="GO" id="GO:0012505">
    <property type="term" value="C:endomembrane system"/>
    <property type="evidence" value="ECO:0007669"/>
    <property type="project" value="UniProtKB-SubCell"/>
</dbReference>
<comment type="subcellular location">
    <subcellularLocation>
        <location evidence="9">Cell membrane</location>
        <topology evidence="9">Peripheral membrane protein</topology>
    </subcellularLocation>
    <subcellularLocation>
        <location evidence="2">Endomembrane system</location>
        <topology evidence="2">Peripheral membrane protein</topology>
    </subcellularLocation>
</comment>
<dbReference type="InterPro" id="IPR020546">
    <property type="entry name" value="ATP_synth_F1_dsu/esu_N"/>
</dbReference>
<keyword evidence="14" id="KW-1185">Reference proteome</keyword>
<evidence type="ECO:0000256" key="10">
    <source>
        <dbReference type="RuleBase" id="RU003656"/>
    </source>
</evidence>
<dbReference type="InterPro" id="IPR036771">
    <property type="entry name" value="ATPsynth_dsu/esu_N"/>
</dbReference>
<dbReference type="NCBIfam" id="TIGR01216">
    <property type="entry name" value="ATP_synt_epsi"/>
    <property type="match status" value="1"/>
</dbReference>
<dbReference type="Proteomes" id="UP000593765">
    <property type="component" value="Chromosome"/>
</dbReference>
<comment type="subunit">
    <text evidence="9 10">F-type ATPases have 2 components, CF(1) - the catalytic core - and CF(0) - the membrane proton channel. CF(1) has five subunits: alpha(3), beta(3), gamma(1), delta(1), epsilon(1). CF(0) has three main subunits: a, b and c.</text>
</comment>
<evidence type="ECO:0000256" key="5">
    <source>
        <dbReference type="ARBA" id="ARBA00023065"/>
    </source>
</evidence>
<evidence type="ECO:0000256" key="2">
    <source>
        <dbReference type="ARBA" id="ARBA00004184"/>
    </source>
</evidence>
<keyword evidence="9" id="KW-0375">Hydrogen ion transport</keyword>
<keyword evidence="6 9" id="KW-0472">Membrane</keyword>
<dbReference type="GO" id="GO:0005524">
    <property type="term" value="F:ATP binding"/>
    <property type="evidence" value="ECO:0007669"/>
    <property type="project" value="UniProtKB-UniRule"/>
</dbReference>
<feature type="domain" description="ATP synthase F1 complex delta/epsilon subunit N-terminal" evidence="12">
    <location>
        <begin position="3"/>
        <end position="82"/>
    </location>
</feature>
<evidence type="ECO:0000256" key="6">
    <source>
        <dbReference type="ARBA" id="ARBA00023136"/>
    </source>
</evidence>
<gene>
    <name evidence="9 13" type="primary">atpC</name>
    <name evidence="13" type="ORF">IPV69_03125</name>
</gene>
<keyword evidence="4 9" id="KW-0813">Transport</keyword>
<dbReference type="Gene3D" id="2.60.15.10">
    <property type="entry name" value="F0F1 ATP synthase delta/epsilon subunit, N-terminal"/>
    <property type="match status" value="1"/>
</dbReference>
<name>A0A7M2WY27_9BACT</name>
<evidence type="ECO:0000313" key="14">
    <source>
        <dbReference type="Proteomes" id="UP000593765"/>
    </source>
</evidence>
<organism evidence="13 14">
    <name type="scientific">Humisphaera borealis</name>
    <dbReference type="NCBI Taxonomy" id="2807512"/>
    <lineage>
        <taxon>Bacteria</taxon>
        <taxon>Pseudomonadati</taxon>
        <taxon>Planctomycetota</taxon>
        <taxon>Phycisphaerae</taxon>
        <taxon>Tepidisphaerales</taxon>
        <taxon>Tepidisphaeraceae</taxon>
        <taxon>Humisphaera</taxon>
    </lineage>
</organism>
<feature type="compositionally biased region" description="Basic and acidic residues" evidence="11">
    <location>
        <begin position="106"/>
        <end position="116"/>
    </location>
</feature>
<reference evidence="13 14" key="1">
    <citation type="submission" date="2020-10" db="EMBL/GenBank/DDBJ databases">
        <title>Wide distribution of Phycisphaera-like planctomycetes from WD2101 soil group in peatlands and genome analysis of the first cultivated representative.</title>
        <authorList>
            <person name="Dedysh S.N."/>
            <person name="Beletsky A.V."/>
            <person name="Ivanova A."/>
            <person name="Kulichevskaya I.S."/>
            <person name="Suzina N.E."/>
            <person name="Philippov D.A."/>
            <person name="Rakitin A.L."/>
            <person name="Mardanov A.V."/>
            <person name="Ravin N.V."/>
        </authorList>
    </citation>
    <scope>NUCLEOTIDE SEQUENCE [LARGE SCALE GENOMIC DNA]</scope>
    <source>
        <strain evidence="13 14">M1803</strain>
    </source>
</reference>
<dbReference type="KEGG" id="hbs:IPV69_03125"/>
<evidence type="ECO:0000256" key="11">
    <source>
        <dbReference type="SAM" id="MobiDB-lite"/>
    </source>
</evidence>
<evidence type="ECO:0000256" key="4">
    <source>
        <dbReference type="ARBA" id="ARBA00022448"/>
    </source>
</evidence>
<keyword evidence="7 9" id="KW-0139">CF(1)</keyword>
<dbReference type="InterPro" id="IPR001469">
    <property type="entry name" value="ATP_synth_F1_dsu/esu"/>
</dbReference>
<dbReference type="Pfam" id="PF02823">
    <property type="entry name" value="ATP-synt_DE_N"/>
    <property type="match status" value="1"/>
</dbReference>